<dbReference type="AlphaFoldDB" id="A0A937DLI1"/>
<accession>A0A937DLI1</accession>
<dbReference type="Proteomes" id="UP000736856">
    <property type="component" value="Unassembled WGS sequence"/>
</dbReference>
<proteinExistence type="predicted"/>
<organism evidence="1 2">
    <name type="scientific">Candidatus Liberibacter ctenarytainae</name>
    <dbReference type="NCBI Taxonomy" id="2020335"/>
    <lineage>
        <taxon>Bacteria</taxon>
        <taxon>Pseudomonadati</taxon>
        <taxon>Pseudomonadota</taxon>
        <taxon>Alphaproteobacteria</taxon>
        <taxon>Hyphomicrobiales</taxon>
        <taxon>Rhizobiaceae</taxon>
        <taxon>Liberibacter</taxon>
    </lineage>
</organism>
<evidence type="ECO:0000313" key="2">
    <source>
        <dbReference type="Proteomes" id="UP000736856"/>
    </source>
</evidence>
<name>A0A937DLI1_9HYPH</name>
<gene>
    <name evidence="1" type="ORF">EU981_04095</name>
</gene>
<dbReference type="EMBL" id="SEOL01000008">
    <property type="protein sequence ID" value="MBL0849238.1"/>
    <property type="molecule type" value="Genomic_DNA"/>
</dbReference>
<comment type="caution">
    <text evidence="1">The sequence shown here is derived from an EMBL/GenBank/DDBJ whole genome shotgun (WGS) entry which is preliminary data.</text>
</comment>
<protein>
    <submittedName>
        <fullName evidence="1">Uncharacterized protein</fullName>
    </submittedName>
</protein>
<evidence type="ECO:0000313" key="1">
    <source>
        <dbReference type="EMBL" id="MBL0849238.1"/>
    </source>
</evidence>
<sequence length="72" mass="7619">MLSKSGITLSITGTVRRGGLGKRRLSLTTPSLISPLTAPSLVSLPFLSVAYLLSASSGLYTSKSAIFFLLRF</sequence>
<reference evidence="1" key="1">
    <citation type="submission" date="2019-02" db="EMBL/GenBank/DDBJ databases">
        <title>A novel Candidatus Liberibacter species associated with the New Zealand native fuchsia psyllid, Ctenarytaina fuchsiae.</title>
        <authorList>
            <person name="Thompson S.M."/>
            <person name="Jorgensen N."/>
            <person name="David C."/>
            <person name="Bulman S.R."/>
            <person name="Smith G.R."/>
        </authorList>
    </citation>
    <scope>NUCLEOTIDE SEQUENCE</scope>
    <source>
        <strain evidence="1">Oxford</strain>
    </source>
</reference>